<dbReference type="AlphaFoldDB" id="A0A0T9TTL9"/>
<reference evidence="2 3" key="1">
    <citation type="submission" date="2015-03" db="EMBL/GenBank/DDBJ databases">
        <authorList>
            <consortium name="Pathogen Informatics"/>
            <person name="Murphy D."/>
        </authorList>
    </citation>
    <scope>NUCLEOTIDE SEQUENCE [LARGE SCALE GENOMIC DNA]</scope>
    <source>
        <strain evidence="2 3">IP08791</strain>
    </source>
</reference>
<dbReference type="EMBL" id="CQEH01000011">
    <property type="protein sequence ID" value="CNL23253.1"/>
    <property type="molecule type" value="Genomic_DNA"/>
</dbReference>
<evidence type="ECO:0000313" key="2">
    <source>
        <dbReference type="EMBL" id="CNL23253.1"/>
    </source>
</evidence>
<evidence type="ECO:0000313" key="4">
    <source>
        <dbReference type="Proteomes" id="UP000041595"/>
    </source>
</evidence>
<dbReference type="EMBL" id="CQEJ01000008">
    <property type="protein sequence ID" value="CNL01631.1"/>
    <property type="molecule type" value="Genomic_DNA"/>
</dbReference>
<organism evidence="1 4">
    <name type="scientific">Yersinia aldovae</name>
    <dbReference type="NCBI Taxonomy" id="29483"/>
    <lineage>
        <taxon>Bacteria</taxon>
        <taxon>Pseudomonadati</taxon>
        <taxon>Pseudomonadota</taxon>
        <taxon>Gammaproteobacteria</taxon>
        <taxon>Enterobacterales</taxon>
        <taxon>Yersiniaceae</taxon>
        <taxon>Yersinia</taxon>
    </lineage>
</organism>
<proteinExistence type="predicted"/>
<evidence type="ECO:0000313" key="1">
    <source>
        <dbReference type="EMBL" id="CNL01631.1"/>
    </source>
</evidence>
<dbReference type="Proteomes" id="UP000041595">
    <property type="component" value="Unassembled WGS sequence"/>
</dbReference>
<keyword evidence="3" id="KW-1185">Reference proteome</keyword>
<protein>
    <submittedName>
        <fullName evidence="1">Uncharacterized protein</fullName>
    </submittedName>
</protein>
<gene>
    <name evidence="1" type="ORF">ERS137965_01785</name>
    <name evidence="2" type="ORF">ERS137966_02637</name>
</gene>
<accession>A0A0T9TTL9</accession>
<sequence>MMIFSVRLGSCSMLSIEILLNDFRIISFGQGKYE</sequence>
<reference evidence="1 4" key="2">
    <citation type="submission" date="2015-03" db="EMBL/GenBank/DDBJ databases">
        <authorList>
            <person name="Murphy D."/>
        </authorList>
    </citation>
    <scope>NUCLEOTIDE SEQUENCE [LARGE SCALE GENOMIC DNA]</scope>
    <source>
        <strain evidence="1 4">IP06005</strain>
    </source>
</reference>
<name>A0A0T9TTL9_YERAL</name>
<dbReference type="Proteomes" id="UP000038647">
    <property type="component" value="Unassembled WGS sequence"/>
</dbReference>
<evidence type="ECO:0000313" key="3">
    <source>
        <dbReference type="Proteomes" id="UP000038647"/>
    </source>
</evidence>